<reference evidence="7 8" key="1">
    <citation type="submission" date="2023-11" db="EMBL/GenBank/DDBJ databases">
        <title>Paucibacter sp. nov., isolated from fresh soil in Korea.</title>
        <authorList>
            <person name="Le N.T.T."/>
        </authorList>
    </citation>
    <scope>NUCLEOTIDE SEQUENCE [LARGE SCALE GENOMIC DNA]</scope>
    <source>
        <strain evidence="7 8">R3-3</strain>
    </source>
</reference>
<keyword evidence="2 5" id="KW-0812">Transmembrane</keyword>
<keyword evidence="4 5" id="KW-0472">Membrane</keyword>
<protein>
    <submittedName>
        <fullName evidence="7">LapA family protein</fullName>
    </submittedName>
</protein>
<comment type="caution">
    <text evidence="7">The sequence shown here is derived from an EMBL/GenBank/DDBJ whole genome shotgun (WGS) entry which is preliminary data.</text>
</comment>
<evidence type="ECO:0000313" key="7">
    <source>
        <dbReference type="EMBL" id="MDY0745499.1"/>
    </source>
</evidence>
<gene>
    <name evidence="7" type="ORF">SNE35_13345</name>
</gene>
<evidence type="ECO:0000256" key="2">
    <source>
        <dbReference type="ARBA" id="ARBA00022692"/>
    </source>
</evidence>
<keyword evidence="3 5" id="KW-1133">Transmembrane helix</keyword>
<evidence type="ECO:0000256" key="1">
    <source>
        <dbReference type="ARBA" id="ARBA00022475"/>
    </source>
</evidence>
<dbReference type="Pfam" id="PF06305">
    <property type="entry name" value="LapA_dom"/>
    <property type="match status" value="1"/>
</dbReference>
<evidence type="ECO:0000259" key="6">
    <source>
        <dbReference type="Pfam" id="PF06305"/>
    </source>
</evidence>
<feature type="domain" description="Lipopolysaccharide assembly protein A" evidence="6">
    <location>
        <begin position="22"/>
        <end position="74"/>
    </location>
</feature>
<name>A0ABU5DJR8_9BURK</name>
<sequence>MRILVWAFRAFLFFTLFAFALNNSHEVIVRWFFGHAWRAPLVIVVLVAFGSGCALGVLAMVPAWWKHRRIARRAVPDEAHDVAPATTPATPNVPMPYDGI</sequence>
<dbReference type="InterPro" id="IPR010445">
    <property type="entry name" value="LapA_dom"/>
</dbReference>
<proteinExistence type="predicted"/>
<organism evidence="7 8">
    <name type="scientific">Roseateles agri</name>
    <dbReference type="NCBI Taxonomy" id="3098619"/>
    <lineage>
        <taxon>Bacteria</taxon>
        <taxon>Pseudomonadati</taxon>
        <taxon>Pseudomonadota</taxon>
        <taxon>Betaproteobacteria</taxon>
        <taxon>Burkholderiales</taxon>
        <taxon>Sphaerotilaceae</taxon>
        <taxon>Roseateles</taxon>
    </lineage>
</organism>
<dbReference type="EMBL" id="JAXCLA010000004">
    <property type="protein sequence ID" value="MDY0745499.1"/>
    <property type="molecule type" value="Genomic_DNA"/>
</dbReference>
<evidence type="ECO:0000313" key="8">
    <source>
        <dbReference type="Proteomes" id="UP001285263"/>
    </source>
</evidence>
<dbReference type="Proteomes" id="UP001285263">
    <property type="component" value="Unassembled WGS sequence"/>
</dbReference>
<feature type="transmembrane region" description="Helical" evidence="5">
    <location>
        <begin position="42"/>
        <end position="65"/>
    </location>
</feature>
<keyword evidence="8" id="KW-1185">Reference proteome</keyword>
<evidence type="ECO:0000256" key="3">
    <source>
        <dbReference type="ARBA" id="ARBA00022989"/>
    </source>
</evidence>
<evidence type="ECO:0000256" key="5">
    <source>
        <dbReference type="SAM" id="Phobius"/>
    </source>
</evidence>
<keyword evidence="1" id="KW-1003">Cell membrane</keyword>
<accession>A0ABU5DJR8</accession>
<evidence type="ECO:0000256" key="4">
    <source>
        <dbReference type="ARBA" id="ARBA00023136"/>
    </source>
</evidence>
<dbReference type="RefSeq" id="WP_320423404.1">
    <property type="nucleotide sequence ID" value="NZ_JAXCLA010000004.1"/>
</dbReference>